<evidence type="ECO:0000259" key="5">
    <source>
        <dbReference type="PROSITE" id="PS50110"/>
    </source>
</evidence>
<dbReference type="SMART" id="SM00448">
    <property type="entry name" value="REC"/>
    <property type="match status" value="1"/>
</dbReference>
<dbReference type="PANTHER" id="PTHR44591">
    <property type="entry name" value="STRESS RESPONSE REGULATOR PROTEIN 1"/>
    <property type="match status" value="1"/>
</dbReference>
<keyword evidence="2" id="KW-0805">Transcription regulation</keyword>
<organism evidence="6 7">
    <name type="scientific">Ahrensia kielensis</name>
    <dbReference type="NCBI Taxonomy" id="76980"/>
    <lineage>
        <taxon>Bacteria</taxon>
        <taxon>Pseudomonadati</taxon>
        <taxon>Pseudomonadota</taxon>
        <taxon>Alphaproteobacteria</taxon>
        <taxon>Hyphomicrobiales</taxon>
        <taxon>Ahrensiaceae</taxon>
        <taxon>Ahrensia</taxon>
    </lineage>
</organism>
<evidence type="ECO:0000256" key="3">
    <source>
        <dbReference type="ARBA" id="ARBA00023163"/>
    </source>
</evidence>
<evidence type="ECO:0000313" key="6">
    <source>
        <dbReference type="EMBL" id="MEM5502759.1"/>
    </source>
</evidence>
<keyword evidence="3" id="KW-0804">Transcription</keyword>
<evidence type="ECO:0000256" key="4">
    <source>
        <dbReference type="PROSITE-ProRule" id="PRU00169"/>
    </source>
</evidence>
<name>A0ABU9T9F2_9HYPH</name>
<keyword evidence="7" id="KW-1185">Reference proteome</keyword>
<comment type="caution">
    <text evidence="6">The sequence shown here is derived from an EMBL/GenBank/DDBJ whole genome shotgun (WGS) entry which is preliminary data.</text>
</comment>
<proteinExistence type="predicted"/>
<sequence>MIGIRQPRLLAIDDDVSSAELIVRVAERCRYEAFATSDSRGVLNLASALAPDVLSIDIRMPNLDANDLLILLANAKYAGKILIISGQDPEILEETRVKAISLGLNAPFALQKPIEIAQLRMTLLSDEVNAAA</sequence>
<feature type="modified residue" description="4-aspartylphosphate" evidence="4">
    <location>
        <position position="57"/>
    </location>
</feature>
<dbReference type="InterPro" id="IPR001789">
    <property type="entry name" value="Sig_transdc_resp-reg_receiver"/>
</dbReference>
<dbReference type="Pfam" id="PF00072">
    <property type="entry name" value="Response_reg"/>
    <property type="match status" value="1"/>
</dbReference>
<dbReference type="InterPro" id="IPR050595">
    <property type="entry name" value="Bact_response_regulator"/>
</dbReference>
<dbReference type="RefSeq" id="WP_026479138.1">
    <property type="nucleotide sequence ID" value="NZ_JBBMQO010000008.1"/>
</dbReference>
<evidence type="ECO:0000256" key="1">
    <source>
        <dbReference type="ARBA" id="ARBA00022553"/>
    </source>
</evidence>
<dbReference type="Proteomes" id="UP001477870">
    <property type="component" value="Unassembled WGS sequence"/>
</dbReference>
<gene>
    <name evidence="6" type="ORF">WNY59_14295</name>
</gene>
<feature type="domain" description="Response regulatory" evidence="5">
    <location>
        <begin position="8"/>
        <end position="127"/>
    </location>
</feature>
<evidence type="ECO:0000256" key="2">
    <source>
        <dbReference type="ARBA" id="ARBA00023015"/>
    </source>
</evidence>
<reference evidence="6 7" key="1">
    <citation type="submission" date="2024-03" db="EMBL/GenBank/DDBJ databases">
        <title>Community enrichment and isolation of bacterial strains for fucoidan degradation.</title>
        <authorList>
            <person name="Sichert A."/>
        </authorList>
    </citation>
    <scope>NUCLEOTIDE SEQUENCE [LARGE SCALE GENOMIC DNA]</scope>
    <source>
        <strain evidence="6 7">AS62</strain>
    </source>
</reference>
<dbReference type="EMBL" id="JBBMQO010000008">
    <property type="protein sequence ID" value="MEM5502759.1"/>
    <property type="molecule type" value="Genomic_DNA"/>
</dbReference>
<evidence type="ECO:0000313" key="7">
    <source>
        <dbReference type="Proteomes" id="UP001477870"/>
    </source>
</evidence>
<protein>
    <submittedName>
        <fullName evidence="6">Response regulator</fullName>
    </submittedName>
</protein>
<dbReference type="PROSITE" id="PS50110">
    <property type="entry name" value="RESPONSE_REGULATORY"/>
    <property type="match status" value="1"/>
</dbReference>
<dbReference type="Gene3D" id="3.40.50.2300">
    <property type="match status" value="1"/>
</dbReference>
<accession>A0ABU9T9F2</accession>
<keyword evidence="1 4" id="KW-0597">Phosphoprotein</keyword>
<dbReference type="InterPro" id="IPR011006">
    <property type="entry name" value="CheY-like_superfamily"/>
</dbReference>
<dbReference type="PANTHER" id="PTHR44591:SF3">
    <property type="entry name" value="RESPONSE REGULATORY DOMAIN-CONTAINING PROTEIN"/>
    <property type="match status" value="1"/>
</dbReference>
<dbReference type="SUPFAM" id="SSF52172">
    <property type="entry name" value="CheY-like"/>
    <property type="match status" value="1"/>
</dbReference>